<sequence>MSNVLRAALLSLFGSLALGCASPGAPAPGPPARAAAPSPPADLVITAGVVRTMDPRSPRAEAVAVRGERIAFVGSAAGAKAFVGPATRVVELPGRAVVPGLVDGHAHLYGLGVALETPSVRGARSAEAAAAVVAEAAKTRPRGEWITGRGWDQNLWPGAAFPTHAPLDAAAPEHPVALRRVDGHALWANAAAMRAAGVGRGTHDPPGGRILRGAAGEPTGVFIDGAMDLVEAKIPADPPAVRERRILRAAEEALSSGLTGVHEMGVDDETVAVYRALAAAGRLPIRVYAYLAGAGRLEGLRERAPDADATGTAMFVLRGVKLFADGALGSRGAALLEPYADEPSTSGLLLMDREALARAARLVADAGFQLAVHAIGDRANRAVLDAFEALGPGRAAALRFRVEHAQIVSPDDLPRFAALGVIASMQPTHATSDMPWAPARLGAHRLKGAYAWRSLLASGARVVFGSDFPVEEPSPLLGLYAAVTRQDLSGQPPGGWMPEERLDLDEALLAFTAAPAYAAWAEGQRGRIAPGYVADLTVLGRDLSPDRSLVDTPIEMVVVGGRVARAPRDRPAP</sequence>
<dbReference type="InterPro" id="IPR013108">
    <property type="entry name" value="Amidohydro_3"/>
</dbReference>
<dbReference type="PANTHER" id="PTHR22642:SF2">
    <property type="entry name" value="PROTEIN LONG AFTER FAR-RED 3"/>
    <property type="match status" value="1"/>
</dbReference>
<dbReference type="AlphaFoldDB" id="A0A4P2R4C4"/>
<dbReference type="Gene3D" id="3.20.20.140">
    <property type="entry name" value="Metal-dependent hydrolases"/>
    <property type="match status" value="1"/>
</dbReference>
<dbReference type="SUPFAM" id="SSF51556">
    <property type="entry name" value="Metallo-dependent hydrolases"/>
    <property type="match status" value="1"/>
</dbReference>
<feature type="chain" id="PRO_5020818156" evidence="1">
    <location>
        <begin position="28"/>
        <end position="573"/>
    </location>
</feature>
<dbReference type="Pfam" id="PF07969">
    <property type="entry name" value="Amidohydro_3"/>
    <property type="match status" value="1"/>
</dbReference>
<dbReference type="InterPro" id="IPR033932">
    <property type="entry name" value="YtcJ-like"/>
</dbReference>
<dbReference type="GO" id="GO:0047980">
    <property type="term" value="F:hippurate hydrolase activity"/>
    <property type="evidence" value="ECO:0007669"/>
    <property type="project" value="UniProtKB-EC"/>
</dbReference>
<feature type="signal peptide" evidence="1">
    <location>
        <begin position="1"/>
        <end position="27"/>
    </location>
</feature>
<proteinExistence type="predicted"/>
<dbReference type="PROSITE" id="PS51257">
    <property type="entry name" value="PROKAR_LIPOPROTEIN"/>
    <property type="match status" value="1"/>
</dbReference>
<evidence type="ECO:0000313" key="4">
    <source>
        <dbReference type="Proteomes" id="UP000295497"/>
    </source>
</evidence>
<accession>A0A4P2R4C4</accession>
<dbReference type="RefSeq" id="WP_129580450.1">
    <property type="nucleotide sequence ID" value="NZ_CP012672.1"/>
</dbReference>
<dbReference type="EMBL" id="CP012672">
    <property type="protein sequence ID" value="AUX37919.1"/>
    <property type="molecule type" value="Genomic_DNA"/>
</dbReference>
<dbReference type="InterPro" id="IPR032466">
    <property type="entry name" value="Metal_Hydrolase"/>
</dbReference>
<keyword evidence="1" id="KW-0732">Signal</keyword>
<dbReference type="CDD" id="cd01300">
    <property type="entry name" value="YtcJ_like"/>
    <property type="match status" value="1"/>
</dbReference>
<organism evidence="3 4">
    <name type="scientific">Sorangium cellulosum</name>
    <name type="common">Polyangium cellulosum</name>
    <dbReference type="NCBI Taxonomy" id="56"/>
    <lineage>
        <taxon>Bacteria</taxon>
        <taxon>Pseudomonadati</taxon>
        <taxon>Myxococcota</taxon>
        <taxon>Polyangia</taxon>
        <taxon>Polyangiales</taxon>
        <taxon>Polyangiaceae</taxon>
        <taxon>Sorangium</taxon>
    </lineage>
</organism>
<protein>
    <submittedName>
        <fullName evidence="3">Amidohydrolase</fullName>
        <ecNumber evidence="3">3.5.1.32</ecNumber>
    </submittedName>
</protein>
<gene>
    <name evidence="3" type="ORF">SOCE836_101570</name>
</gene>
<feature type="domain" description="Amidohydrolase 3" evidence="2">
    <location>
        <begin position="88"/>
        <end position="563"/>
    </location>
</feature>
<keyword evidence="3" id="KW-0378">Hydrolase</keyword>
<dbReference type="Gene3D" id="2.30.40.10">
    <property type="entry name" value="Urease, subunit C, domain 1"/>
    <property type="match status" value="1"/>
</dbReference>
<reference evidence="3 4" key="1">
    <citation type="submission" date="2015-09" db="EMBL/GenBank/DDBJ databases">
        <title>Sorangium comparison.</title>
        <authorList>
            <person name="Zaburannyi N."/>
            <person name="Bunk B."/>
            <person name="Overmann J."/>
            <person name="Mueller R."/>
        </authorList>
    </citation>
    <scope>NUCLEOTIDE SEQUENCE [LARGE SCALE GENOMIC DNA]</scope>
    <source>
        <strain evidence="3 4">So ce836</strain>
    </source>
</reference>
<dbReference type="Proteomes" id="UP000295497">
    <property type="component" value="Chromosome"/>
</dbReference>
<evidence type="ECO:0000256" key="1">
    <source>
        <dbReference type="SAM" id="SignalP"/>
    </source>
</evidence>
<dbReference type="Gene3D" id="3.10.310.70">
    <property type="match status" value="1"/>
</dbReference>
<dbReference type="SUPFAM" id="SSF51338">
    <property type="entry name" value="Composite domain of metallo-dependent hydrolases"/>
    <property type="match status" value="1"/>
</dbReference>
<dbReference type="PANTHER" id="PTHR22642">
    <property type="entry name" value="IMIDAZOLONEPROPIONASE"/>
    <property type="match status" value="1"/>
</dbReference>
<dbReference type="EC" id="3.5.1.32" evidence="3"/>
<dbReference type="InterPro" id="IPR011059">
    <property type="entry name" value="Metal-dep_hydrolase_composite"/>
</dbReference>
<evidence type="ECO:0000313" key="3">
    <source>
        <dbReference type="EMBL" id="AUX37919.1"/>
    </source>
</evidence>
<evidence type="ECO:0000259" key="2">
    <source>
        <dbReference type="Pfam" id="PF07969"/>
    </source>
</evidence>
<name>A0A4P2R4C4_SORCE</name>